<accession>A0A438D1Z5</accession>
<name>A0A438D1Z5_VITVI</name>
<dbReference type="AlphaFoldDB" id="A0A438D1Z5"/>
<feature type="region of interest" description="Disordered" evidence="1">
    <location>
        <begin position="123"/>
        <end position="164"/>
    </location>
</feature>
<keyword evidence="3" id="KW-0251">Elongation factor</keyword>
<evidence type="ECO:0000256" key="1">
    <source>
        <dbReference type="SAM" id="MobiDB-lite"/>
    </source>
</evidence>
<protein>
    <submittedName>
        <fullName evidence="3">Elongation factor-like GTPase 1</fullName>
    </submittedName>
</protein>
<dbReference type="GO" id="GO:0005525">
    <property type="term" value="F:GTP binding"/>
    <property type="evidence" value="ECO:0007669"/>
    <property type="project" value="InterPro"/>
</dbReference>
<dbReference type="PROSITE" id="PS51722">
    <property type="entry name" value="G_TR_2"/>
    <property type="match status" value="1"/>
</dbReference>
<dbReference type="Gene3D" id="3.40.50.300">
    <property type="entry name" value="P-loop containing nucleotide triphosphate hydrolases"/>
    <property type="match status" value="1"/>
</dbReference>
<comment type="caution">
    <text evidence="3">The sequence shown here is derived from an EMBL/GenBank/DDBJ whole genome shotgun (WGS) entry which is preliminary data.</text>
</comment>
<keyword evidence="3" id="KW-0648">Protein biosynthesis</keyword>
<sequence>MGLVEILEEEDTSPSSTAIKPNKPYQNPTSMADIECPNIRNICILAHVDHGKTTLADHLIAAAADGLVHPKQAGRLRFMDYLDEEQRRAITMKSSSVTLRFNDIYHINLIDSPGHMDFCSEVSTASAAQRRRSGAGGRRGGRSHPDPRRAPPGLDRAALTLSCP</sequence>
<gene>
    <name evidence="3" type="primary">EFL1_0</name>
    <name evidence="3" type="ORF">CK203_077419</name>
</gene>
<feature type="domain" description="Tr-type G" evidence="2">
    <location>
        <begin position="37"/>
        <end position="164"/>
    </location>
</feature>
<dbReference type="GO" id="GO:0003746">
    <property type="term" value="F:translation elongation factor activity"/>
    <property type="evidence" value="ECO:0007669"/>
    <property type="project" value="UniProtKB-KW"/>
</dbReference>
<dbReference type="GO" id="GO:0003924">
    <property type="term" value="F:GTPase activity"/>
    <property type="evidence" value="ECO:0007669"/>
    <property type="project" value="InterPro"/>
</dbReference>
<evidence type="ECO:0000313" key="4">
    <source>
        <dbReference type="Proteomes" id="UP000288805"/>
    </source>
</evidence>
<feature type="compositionally biased region" description="Polar residues" evidence="1">
    <location>
        <begin position="13"/>
        <end position="26"/>
    </location>
</feature>
<dbReference type="PANTHER" id="PTHR42908:SF3">
    <property type="entry name" value="ELONGATION FACTOR-LIKE GTPASE 1"/>
    <property type="match status" value="1"/>
</dbReference>
<dbReference type="PRINTS" id="PR00315">
    <property type="entry name" value="ELONGATNFCT"/>
</dbReference>
<dbReference type="Pfam" id="PF00009">
    <property type="entry name" value="GTP_EFTU"/>
    <property type="match status" value="1"/>
</dbReference>
<proteinExistence type="predicted"/>
<organism evidence="3 4">
    <name type="scientific">Vitis vinifera</name>
    <name type="common">Grape</name>
    <dbReference type="NCBI Taxonomy" id="29760"/>
    <lineage>
        <taxon>Eukaryota</taxon>
        <taxon>Viridiplantae</taxon>
        <taxon>Streptophyta</taxon>
        <taxon>Embryophyta</taxon>
        <taxon>Tracheophyta</taxon>
        <taxon>Spermatophyta</taxon>
        <taxon>Magnoliopsida</taxon>
        <taxon>eudicotyledons</taxon>
        <taxon>Gunneridae</taxon>
        <taxon>Pentapetalae</taxon>
        <taxon>rosids</taxon>
        <taxon>Vitales</taxon>
        <taxon>Vitaceae</taxon>
        <taxon>Viteae</taxon>
        <taxon>Vitis</taxon>
    </lineage>
</organism>
<dbReference type="Proteomes" id="UP000288805">
    <property type="component" value="Unassembled WGS sequence"/>
</dbReference>
<dbReference type="PANTHER" id="PTHR42908">
    <property type="entry name" value="TRANSLATION ELONGATION FACTOR-RELATED"/>
    <property type="match status" value="1"/>
</dbReference>
<evidence type="ECO:0000259" key="2">
    <source>
        <dbReference type="PROSITE" id="PS51722"/>
    </source>
</evidence>
<feature type="compositionally biased region" description="Acidic residues" evidence="1">
    <location>
        <begin position="1"/>
        <end position="12"/>
    </location>
</feature>
<evidence type="ECO:0000313" key="3">
    <source>
        <dbReference type="EMBL" id="RVW29490.1"/>
    </source>
</evidence>
<dbReference type="InterPro" id="IPR000795">
    <property type="entry name" value="T_Tr_GTP-bd_dom"/>
</dbReference>
<feature type="region of interest" description="Disordered" evidence="1">
    <location>
        <begin position="1"/>
        <end position="26"/>
    </location>
</feature>
<dbReference type="EMBL" id="QGNW01001839">
    <property type="protein sequence ID" value="RVW29490.1"/>
    <property type="molecule type" value="Genomic_DNA"/>
</dbReference>
<reference evidence="3 4" key="1">
    <citation type="journal article" date="2018" name="PLoS Genet.">
        <title>Population sequencing reveals clonal diversity and ancestral inbreeding in the grapevine cultivar Chardonnay.</title>
        <authorList>
            <person name="Roach M.J."/>
            <person name="Johnson D.L."/>
            <person name="Bohlmann J."/>
            <person name="van Vuuren H.J."/>
            <person name="Jones S.J."/>
            <person name="Pretorius I.S."/>
            <person name="Schmidt S.A."/>
            <person name="Borneman A.R."/>
        </authorList>
    </citation>
    <scope>NUCLEOTIDE SEQUENCE [LARGE SCALE GENOMIC DNA]</scope>
    <source>
        <strain evidence="4">cv. Chardonnay</strain>
        <tissue evidence="3">Leaf</tissue>
    </source>
</reference>
<dbReference type="InterPro" id="IPR027417">
    <property type="entry name" value="P-loop_NTPase"/>
</dbReference>
<dbReference type="SUPFAM" id="SSF52540">
    <property type="entry name" value="P-loop containing nucleoside triphosphate hydrolases"/>
    <property type="match status" value="1"/>
</dbReference>